<evidence type="ECO:0000313" key="3">
    <source>
        <dbReference type="Proteomes" id="UP001596496"/>
    </source>
</evidence>
<proteinExistence type="predicted"/>
<protein>
    <submittedName>
        <fullName evidence="2">Uncharacterized protein</fullName>
    </submittedName>
</protein>
<sequence length="340" mass="36537">MLLELLFVAAIITGITGVARHANRRSTRPGRNVHRLPRRSWLVKAWNASGAPPVKGTTLGDAAAEFTGKAAGATVRTGTRLSRRAAKAAATRAKRRWESRTQEAEVIPLFRRVRPSNADDPRPEPRPDGEPQPKPESRAGEPRTEPRPAEQRPDPRPADPGPKPDDEARPGEPSDERPRSDHTTAAPEPQPADRPIPSSQGEARMVPNSTTFRHTTAGQTAPSGDGAVAPSDWAQTIGRIANHVPEDDSALLHLMAGEVAGVCGYADALAALHETCVNAVGLDPSSVQGLAEYSTHASELAQRMAEAHKQFLTIYQEVMEAVARGVVMPYQGRFFSGQAV</sequence>
<reference evidence="3" key="1">
    <citation type="journal article" date="2019" name="Int. J. Syst. Evol. Microbiol.">
        <title>The Global Catalogue of Microorganisms (GCM) 10K type strain sequencing project: providing services to taxonomists for standard genome sequencing and annotation.</title>
        <authorList>
            <consortium name="The Broad Institute Genomics Platform"/>
            <consortium name="The Broad Institute Genome Sequencing Center for Infectious Disease"/>
            <person name="Wu L."/>
            <person name="Ma J."/>
        </authorList>
    </citation>
    <scope>NUCLEOTIDE SEQUENCE [LARGE SCALE GENOMIC DNA]</scope>
    <source>
        <strain evidence="3">CECT 7649</strain>
    </source>
</reference>
<evidence type="ECO:0000256" key="1">
    <source>
        <dbReference type="SAM" id="MobiDB-lite"/>
    </source>
</evidence>
<feature type="compositionally biased region" description="Basic and acidic residues" evidence="1">
    <location>
        <begin position="117"/>
        <end position="182"/>
    </location>
</feature>
<evidence type="ECO:0000313" key="2">
    <source>
        <dbReference type="EMBL" id="MFC7382191.1"/>
    </source>
</evidence>
<dbReference type="Proteomes" id="UP001596496">
    <property type="component" value="Unassembled WGS sequence"/>
</dbReference>
<comment type="caution">
    <text evidence="2">The sequence shown here is derived from an EMBL/GenBank/DDBJ whole genome shotgun (WGS) entry which is preliminary data.</text>
</comment>
<organism evidence="2 3">
    <name type="scientific">Sphaerisporangium rhizosphaerae</name>
    <dbReference type="NCBI Taxonomy" id="2269375"/>
    <lineage>
        <taxon>Bacteria</taxon>
        <taxon>Bacillati</taxon>
        <taxon>Actinomycetota</taxon>
        <taxon>Actinomycetes</taxon>
        <taxon>Streptosporangiales</taxon>
        <taxon>Streptosporangiaceae</taxon>
        <taxon>Sphaerisporangium</taxon>
    </lineage>
</organism>
<gene>
    <name evidence="2" type="ORF">ACFQSB_08240</name>
</gene>
<name>A0ABW2P114_9ACTN</name>
<keyword evidence="3" id="KW-1185">Reference proteome</keyword>
<accession>A0ABW2P114</accession>
<feature type="region of interest" description="Disordered" evidence="1">
    <location>
        <begin position="108"/>
        <end position="204"/>
    </location>
</feature>
<dbReference type="EMBL" id="JBHTCG010000004">
    <property type="protein sequence ID" value="MFC7382191.1"/>
    <property type="molecule type" value="Genomic_DNA"/>
</dbReference>